<dbReference type="AlphaFoldDB" id="A0A3N4JZQ4"/>
<dbReference type="InterPro" id="IPR014756">
    <property type="entry name" value="Ig_E-set"/>
</dbReference>
<dbReference type="PANTHER" id="PTHR40625">
    <property type="entry name" value="GTP-BINDING PROTEIN ESDC-RELATED"/>
    <property type="match status" value="1"/>
</dbReference>
<evidence type="ECO:0000313" key="3">
    <source>
        <dbReference type="Proteomes" id="UP000276215"/>
    </source>
</evidence>
<dbReference type="PANTHER" id="PTHR40625:SF2">
    <property type="entry name" value="GTP-BINDING PROTEIN ESDC"/>
    <property type="match status" value="1"/>
</dbReference>
<protein>
    <submittedName>
        <fullName evidence="2">Uncharacterized protein</fullName>
    </submittedName>
</protein>
<accession>A0A3N4JZQ4</accession>
<proteinExistence type="predicted"/>
<dbReference type="SUPFAM" id="SSF81296">
    <property type="entry name" value="E set domains"/>
    <property type="match status" value="1"/>
</dbReference>
<evidence type="ECO:0000256" key="1">
    <source>
        <dbReference type="SAM" id="MobiDB-lite"/>
    </source>
</evidence>
<reference evidence="2 3" key="1">
    <citation type="journal article" date="2018" name="Nat. Ecol. Evol.">
        <title>Pezizomycetes genomes reveal the molecular basis of ectomycorrhizal truffle lifestyle.</title>
        <authorList>
            <person name="Murat C."/>
            <person name="Payen T."/>
            <person name="Noel B."/>
            <person name="Kuo A."/>
            <person name="Morin E."/>
            <person name="Chen J."/>
            <person name="Kohler A."/>
            <person name="Krizsan K."/>
            <person name="Balestrini R."/>
            <person name="Da Silva C."/>
            <person name="Montanini B."/>
            <person name="Hainaut M."/>
            <person name="Levati E."/>
            <person name="Barry K.W."/>
            <person name="Belfiori B."/>
            <person name="Cichocki N."/>
            <person name="Clum A."/>
            <person name="Dockter R.B."/>
            <person name="Fauchery L."/>
            <person name="Guy J."/>
            <person name="Iotti M."/>
            <person name="Le Tacon F."/>
            <person name="Lindquist E.A."/>
            <person name="Lipzen A."/>
            <person name="Malagnac F."/>
            <person name="Mello A."/>
            <person name="Molinier V."/>
            <person name="Miyauchi S."/>
            <person name="Poulain J."/>
            <person name="Riccioni C."/>
            <person name="Rubini A."/>
            <person name="Sitrit Y."/>
            <person name="Splivallo R."/>
            <person name="Traeger S."/>
            <person name="Wang M."/>
            <person name="Zifcakova L."/>
            <person name="Wipf D."/>
            <person name="Zambonelli A."/>
            <person name="Paolocci F."/>
            <person name="Nowrousian M."/>
            <person name="Ottonello S."/>
            <person name="Baldrian P."/>
            <person name="Spatafora J.W."/>
            <person name="Henrissat B."/>
            <person name="Nagy L.G."/>
            <person name="Aury J.M."/>
            <person name="Wincker P."/>
            <person name="Grigoriev I.V."/>
            <person name="Bonfante P."/>
            <person name="Martin F.M."/>
        </authorList>
    </citation>
    <scope>NUCLEOTIDE SEQUENCE [LARGE SCALE GENOMIC DNA]</scope>
    <source>
        <strain evidence="2 3">120613-1</strain>
    </source>
</reference>
<organism evidence="2 3">
    <name type="scientific">Choiromyces venosus 120613-1</name>
    <dbReference type="NCBI Taxonomy" id="1336337"/>
    <lineage>
        <taxon>Eukaryota</taxon>
        <taxon>Fungi</taxon>
        <taxon>Dikarya</taxon>
        <taxon>Ascomycota</taxon>
        <taxon>Pezizomycotina</taxon>
        <taxon>Pezizomycetes</taxon>
        <taxon>Pezizales</taxon>
        <taxon>Tuberaceae</taxon>
        <taxon>Choiromyces</taxon>
    </lineage>
</organism>
<sequence>MSQSPAGTTFKLRTPAHIKSCHLVGSWDNYGKQYNMAADTAAGAGWWKLTLKFSTSGAAKRFWYYALQYVLDGYFESHDPNKPTCKEPTRGITLNILDCGVAYSPTPSSASSRSSHSSRFPSPSSSVSPVSASSGKSHRSRPTISDPVLQGSSALPPSSHSHSHRRRNSPPPARPASHIIQPVPRNPLTQHKLTLDTSCRPISMITTAATTAGDSPVSASSSRSASSMGSFCSSCSSGSTVFSEDSPTTPVCHCGGFESGCESEGESCCSEESYEDEYEDYRRVRVSRRASYHPTKAGHGGQLAYELERRLRM</sequence>
<dbReference type="STRING" id="1336337.A0A3N4JZQ4"/>
<dbReference type="InterPro" id="IPR013783">
    <property type="entry name" value="Ig-like_fold"/>
</dbReference>
<dbReference type="Gene3D" id="2.60.40.10">
    <property type="entry name" value="Immunoglobulins"/>
    <property type="match status" value="1"/>
</dbReference>
<keyword evidence="3" id="KW-1185">Reference proteome</keyword>
<feature type="compositionally biased region" description="Low complexity" evidence="1">
    <location>
        <begin position="107"/>
        <end position="134"/>
    </location>
</feature>
<dbReference type="Proteomes" id="UP000276215">
    <property type="component" value="Unassembled WGS sequence"/>
</dbReference>
<evidence type="ECO:0000313" key="2">
    <source>
        <dbReference type="EMBL" id="RPB03836.1"/>
    </source>
</evidence>
<dbReference type="OrthoDB" id="5364946at2759"/>
<gene>
    <name evidence="2" type="ORF">L873DRAFT_1786805</name>
</gene>
<dbReference type="EMBL" id="ML120361">
    <property type="protein sequence ID" value="RPB03836.1"/>
    <property type="molecule type" value="Genomic_DNA"/>
</dbReference>
<name>A0A3N4JZQ4_9PEZI</name>
<feature type="region of interest" description="Disordered" evidence="1">
    <location>
        <begin position="107"/>
        <end position="188"/>
    </location>
</feature>